<reference evidence="2" key="2">
    <citation type="submission" date="2020-09" db="EMBL/GenBank/DDBJ databases">
        <authorList>
            <person name="Sun Q."/>
            <person name="Kim S."/>
        </authorList>
    </citation>
    <scope>NUCLEOTIDE SEQUENCE</scope>
    <source>
        <strain evidence="2">KCTC 42651</strain>
    </source>
</reference>
<dbReference type="EMBL" id="BMZS01000010">
    <property type="protein sequence ID" value="GHD58558.1"/>
    <property type="molecule type" value="Genomic_DNA"/>
</dbReference>
<dbReference type="Proteomes" id="UP000630353">
    <property type="component" value="Unassembled WGS sequence"/>
</dbReference>
<reference evidence="2" key="1">
    <citation type="journal article" date="2014" name="Int. J. Syst. Evol. Microbiol.">
        <title>Complete genome sequence of Corynebacterium casei LMG S-19264T (=DSM 44701T), isolated from a smear-ripened cheese.</title>
        <authorList>
            <consortium name="US DOE Joint Genome Institute (JGI-PGF)"/>
            <person name="Walter F."/>
            <person name="Albersmeier A."/>
            <person name="Kalinowski J."/>
            <person name="Ruckert C."/>
        </authorList>
    </citation>
    <scope>NUCLEOTIDE SEQUENCE</scope>
    <source>
        <strain evidence="2">KCTC 42651</strain>
    </source>
</reference>
<protein>
    <submittedName>
        <fullName evidence="2">Uncharacterized protein</fullName>
    </submittedName>
</protein>
<sequence>MAIGVSTLSLSAYGVTPGSGAAAQNPAGVPLGLRGAVSLGSGLRTGVTVVDHAIRFSSELGEARERAREAQQEAARLEAELAEAEAAARRDELRSEAEDGASSSTASSPSASSPSASSGSPEESTRQTIVAAVAAGQSGEEPPRGAFVDFSV</sequence>
<evidence type="ECO:0000256" key="1">
    <source>
        <dbReference type="SAM" id="MobiDB-lite"/>
    </source>
</evidence>
<gene>
    <name evidence="2" type="ORF">GCM10017083_41700</name>
</gene>
<keyword evidence="3" id="KW-1185">Reference proteome</keyword>
<accession>A0A918XWL9</accession>
<feature type="region of interest" description="Disordered" evidence="1">
    <location>
        <begin position="60"/>
        <end position="152"/>
    </location>
</feature>
<organism evidence="2 3">
    <name type="scientific">Thalassobaculum fulvum</name>
    <dbReference type="NCBI Taxonomy" id="1633335"/>
    <lineage>
        <taxon>Bacteria</taxon>
        <taxon>Pseudomonadati</taxon>
        <taxon>Pseudomonadota</taxon>
        <taxon>Alphaproteobacteria</taxon>
        <taxon>Rhodospirillales</taxon>
        <taxon>Thalassobaculaceae</taxon>
        <taxon>Thalassobaculum</taxon>
    </lineage>
</organism>
<evidence type="ECO:0000313" key="3">
    <source>
        <dbReference type="Proteomes" id="UP000630353"/>
    </source>
</evidence>
<evidence type="ECO:0000313" key="2">
    <source>
        <dbReference type="EMBL" id="GHD58558.1"/>
    </source>
</evidence>
<proteinExistence type="predicted"/>
<name>A0A918XWL9_9PROT</name>
<comment type="caution">
    <text evidence="2">The sequence shown here is derived from an EMBL/GenBank/DDBJ whole genome shotgun (WGS) entry which is preliminary data.</text>
</comment>
<feature type="compositionally biased region" description="Basic and acidic residues" evidence="1">
    <location>
        <begin position="61"/>
        <end position="79"/>
    </location>
</feature>
<feature type="compositionally biased region" description="Basic and acidic residues" evidence="1">
    <location>
        <begin position="86"/>
        <end position="97"/>
    </location>
</feature>
<feature type="compositionally biased region" description="Low complexity" evidence="1">
    <location>
        <begin position="100"/>
        <end position="122"/>
    </location>
</feature>
<dbReference type="AlphaFoldDB" id="A0A918XWL9"/>